<gene>
    <name evidence="1" type="ORF">RPERSI_LOCUS302</name>
</gene>
<dbReference type="Proteomes" id="UP000789920">
    <property type="component" value="Unassembled WGS sequence"/>
</dbReference>
<dbReference type="EMBL" id="CAJVQC010000220">
    <property type="protein sequence ID" value="CAG8464551.1"/>
    <property type="molecule type" value="Genomic_DNA"/>
</dbReference>
<keyword evidence="2" id="KW-1185">Reference proteome</keyword>
<protein>
    <submittedName>
        <fullName evidence="1">30518_t:CDS:1</fullName>
    </submittedName>
</protein>
<reference evidence="1" key="1">
    <citation type="submission" date="2021-06" db="EMBL/GenBank/DDBJ databases">
        <authorList>
            <person name="Kallberg Y."/>
            <person name="Tangrot J."/>
            <person name="Rosling A."/>
        </authorList>
    </citation>
    <scope>NUCLEOTIDE SEQUENCE</scope>
    <source>
        <strain evidence="1">MA461A</strain>
    </source>
</reference>
<comment type="caution">
    <text evidence="1">The sequence shown here is derived from an EMBL/GenBank/DDBJ whole genome shotgun (WGS) entry which is preliminary data.</text>
</comment>
<evidence type="ECO:0000313" key="1">
    <source>
        <dbReference type="EMBL" id="CAG8464551.1"/>
    </source>
</evidence>
<proteinExistence type="predicted"/>
<evidence type="ECO:0000313" key="2">
    <source>
        <dbReference type="Proteomes" id="UP000789920"/>
    </source>
</evidence>
<accession>A0ACA9KBY8</accession>
<name>A0ACA9KBY8_9GLOM</name>
<organism evidence="1 2">
    <name type="scientific">Racocetra persica</name>
    <dbReference type="NCBI Taxonomy" id="160502"/>
    <lineage>
        <taxon>Eukaryota</taxon>
        <taxon>Fungi</taxon>
        <taxon>Fungi incertae sedis</taxon>
        <taxon>Mucoromycota</taxon>
        <taxon>Glomeromycotina</taxon>
        <taxon>Glomeromycetes</taxon>
        <taxon>Diversisporales</taxon>
        <taxon>Gigasporaceae</taxon>
        <taxon>Racocetra</taxon>
    </lineage>
</organism>
<sequence length="113" mass="13313">MLLMKLLKAYLDFYLITSTDFELKIVSNKESKTIKLILKTTKQVVMQSNSIIKKQESFETTVIRLVNNINSLIIKKQELLEAILTQLINDIKTLQSSYKDIRSNMKDQDQEWW</sequence>